<organism evidence="1 2">
    <name type="scientific">Candidatus Jettenia ecosi</name>
    <dbReference type="NCBI Taxonomy" id="2494326"/>
    <lineage>
        <taxon>Bacteria</taxon>
        <taxon>Pseudomonadati</taxon>
        <taxon>Planctomycetota</taxon>
        <taxon>Candidatus Brocadiia</taxon>
        <taxon>Candidatus Brocadiales</taxon>
        <taxon>Candidatus Brocadiaceae</taxon>
        <taxon>Candidatus Jettenia</taxon>
    </lineage>
</organism>
<accession>A0A533Q5K7</accession>
<evidence type="ECO:0000313" key="1">
    <source>
        <dbReference type="EMBL" id="TLD39814.1"/>
    </source>
</evidence>
<sequence>MNLQNINSRITDKLERFDPVFSQEKPKKACILLHFCNIMLP</sequence>
<gene>
    <name evidence="1" type="ORF">JETT_3925</name>
</gene>
<name>A0A533Q5K7_9BACT</name>
<comment type="caution">
    <text evidence="1">The sequence shown here is derived from an EMBL/GenBank/DDBJ whole genome shotgun (WGS) entry which is preliminary data.</text>
</comment>
<dbReference type="Proteomes" id="UP000319783">
    <property type="component" value="Unassembled WGS sequence"/>
</dbReference>
<reference evidence="1 2" key="1">
    <citation type="submission" date="2019-04" db="EMBL/GenBank/DDBJ databases">
        <title>Genome of a novel bacterium Candidatus Jettenia ecosi reconstructed from metagenome of an anammox bioreactor.</title>
        <authorList>
            <person name="Mardanov A.V."/>
            <person name="Beletsky A.V."/>
            <person name="Ravin N.V."/>
            <person name="Botchkova E.A."/>
            <person name="Litti Y.V."/>
            <person name="Nozhevnikova A.N."/>
        </authorList>
    </citation>
    <scope>NUCLEOTIDE SEQUENCE [LARGE SCALE GENOMIC DNA]</scope>
    <source>
        <strain evidence="1">J2</strain>
    </source>
</reference>
<dbReference type="AlphaFoldDB" id="A0A533Q5K7"/>
<dbReference type="EMBL" id="SULG01000196">
    <property type="protein sequence ID" value="TLD39814.1"/>
    <property type="molecule type" value="Genomic_DNA"/>
</dbReference>
<proteinExistence type="predicted"/>
<evidence type="ECO:0000313" key="2">
    <source>
        <dbReference type="Proteomes" id="UP000319783"/>
    </source>
</evidence>
<protein>
    <submittedName>
        <fullName evidence="1">Uncharacterized protein</fullName>
    </submittedName>
</protein>